<organism evidence="4 5">
    <name type="scientific">Pseudomonas cuatrocienegasensis</name>
    <dbReference type="NCBI Taxonomy" id="543360"/>
    <lineage>
        <taxon>Bacteria</taxon>
        <taxon>Pseudomonadati</taxon>
        <taxon>Pseudomonadota</taxon>
        <taxon>Gammaproteobacteria</taxon>
        <taxon>Pseudomonadales</taxon>
        <taxon>Pseudomonadaceae</taxon>
        <taxon>Pseudomonas</taxon>
    </lineage>
</organism>
<feature type="region of interest" description="Disordered" evidence="1">
    <location>
        <begin position="126"/>
        <end position="159"/>
    </location>
</feature>
<evidence type="ECO:0000256" key="2">
    <source>
        <dbReference type="SAM" id="SignalP"/>
    </source>
</evidence>
<evidence type="ECO:0000256" key="1">
    <source>
        <dbReference type="SAM" id="MobiDB-lite"/>
    </source>
</evidence>
<sequence length="168" mass="18427">MRGLRYYLPLCACLLMLGNSPASASTVFRCVDSAGHVTFTRHGCSTEQEQQLQDAYNPTPGSGKPVPLAKPAKTPKTPAANNRNEVVVVGERVSPCGTPLSGSERREAMIKRQVRAGMNQDDIVSMLGRPDQTSSRNGEQRYQYRDRQGNSRTVNFDGSGCVKVPKRR</sequence>
<dbReference type="RefSeq" id="WP_069517028.1">
    <property type="nucleotide sequence ID" value="NZ_FOFP01000001.1"/>
</dbReference>
<reference evidence="4 5" key="1">
    <citation type="submission" date="2016-10" db="EMBL/GenBank/DDBJ databases">
        <authorList>
            <person name="Varghese N."/>
            <person name="Submissions S."/>
        </authorList>
    </citation>
    <scope>NUCLEOTIDE SEQUENCE [LARGE SCALE GENOMIC DNA]</scope>
    <source>
        <strain evidence="4 5">CIP 109853</strain>
    </source>
</reference>
<feature type="compositionally biased region" description="Low complexity" evidence="1">
    <location>
        <begin position="64"/>
        <end position="84"/>
    </location>
</feature>
<dbReference type="InterPro" id="IPR025392">
    <property type="entry name" value="DUF4124"/>
</dbReference>
<feature type="signal peptide" evidence="2">
    <location>
        <begin position="1"/>
        <end position="24"/>
    </location>
</feature>
<gene>
    <name evidence="4" type="ORF">SAMN05216600_101145</name>
</gene>
<keyword evidence="2" id="KW-0732">Signal</keyword>
<dbReference type="EMBL" id="FOFP01000001">
    <property type="protein sequence ID" value="SEP62967.1"/>
    <property type="molecule type" value="Genomic_DNA"/>
</dbReference>
<feature type="domain" description="DUF4124" evidence="3">
    <location>
        <begin position="14"/>
        <end position="60"/>
    </location>
</feature>
<feature type="compositionally biased region" description="Polar residues" evidence="1">
    <location>
        <begin position="45"/>
        <end position="60"/>
    </location>
</feature>
<proteinExistence type="predicted"/>
<evidence type="ECO:0000313" key="5">
    <source>
        <dbReference type="Proteomes" id="UP000198512"/>
    </source>
</evidence>
<accession>A0ABY1B0D5</accession>
<comment type="caution">
    <text evidence="4">The sequence shown here is derived from an EMBL/GenBank/DDBJ whole genome shotgun (WGS) entry which is preliminary data.</text>
</comment>
<evidence type="ECO:0000259" key="3">
    <source>
        <dbReference type="Pfam" id="PF13511"/>
    </source>
</evidence>
<feature type="chain" id="PRO_5045070078" description="DUF4124 domain-containing protein" evidence="2">
    <location>
        <begin position="25"/>
        <end position="168"/>
    </location>
</feature>
<feature type="compositionally biased region" description="Basic and acidic residues" evidence="1">
    <location>
        <begin position="138"/>
        <end position="149"/>
    </location>
</feature>
<keyword evidence="5" id="KW-1185">Reference proteome</keyword>
<name>A0ABY1B0D5_9PSED</name>
<dbReference type="Pfam" id="PF13511">
    <property type="entry name" value="DUF4124"/>
    <property type="match status" value="1"/>
</dbReference>
<evidence type="ECO:0000313" key="4">
    <source>
        <dbReference type="EMBL" id="SEP62967.1"/>
    </source>
</evidence>
<feature type="region of interest" description="Disordered" evidence="1">
    <location>
        <begin position="45"/>
        <end position="84"/>
    </location>
</feature>
<protein>
    <recommendedName>
        <fullName evidence="3">DUF4124 domain-containing protein</fullName>
    </recommendedName>
</protein>
<dbReference type="Proteomes" id="UP000198512">
    <property type="component" value="Unassembled WGS sequence"/>
</dbReference>